<name>A0ABY4CPA6_9BACL</name>
<dbReference type="Gene3D" id="3.30.70.100">
    <property type="match status" value="1"/>
</dbReference>
<keyword evidence="4" id="KW-1185">Reference proteome</keyword>
<dbReference type="EMBL" id="CP089291">
    <property type="protein sequence ID" value="UOF92312.1"/>
    <property type="molecule type" value="Genomic_DNA"/>
</dbReference>
<dbReference type="SUPFAM" id="SSF55008">
    <property type="entry name" value="HMA, heavy metal-associated domain"/>
    <property type="match status" value="1"/>
</dbReference>
<dbReference type="Pfam" id="PF00403">
    <property type="entry name" value="HMA"/>
    <property type="match status" value="1"/>
</dbReference>
<reference evidence="3" key="1">
    <citation type="submission" date="2021-12" db="EMBL/GenBank/DDBJ databases">
        <title>Alicyclobacillaceae gen. nov., sp. nov., isolated from chalcocite enrichment system.</title>
        <authorList>
            <person name="Jiang Z."/>
        </authorList>
    </citation>
    <scope>NUCLEOTIDE SEQUENCE</scope>
    <source>
        <strain evidence="3">MYW30-H2</strain>
    </source>
</reference>
<evidence type="ECO:0000313" key="3">
    <source>
        <dbReference type="EMBL" id="UOF92312.1"/>
    </source>
</evidence>
<gene>
    <name evidence="2" type="ORF">LSG31_01065</name>
    <name evidence="3" type="ORF">LSG31_09180</name>
</gene>
<proteinExistence type="predicted"/>
<evidence type="ECO:0000313" key="4">
    <source>
        <dbReference type="Proteomes" id="UP000830167"/>
    </source>
</evidence>
<organism evidence="3 4">
    <name type="scientific">Fodinisporobacter ferrooxydans</name>
    <dbReference type="NCBI Taxonomy" id="2901836"/>
    <lineage>
        <taxon>Bacteria</taxon>
        <taxon>Bacillati</taxon>
        <taxon>Bacillota</taxon>
        <taxon>Bacilli</taxon>
        <taxon>Bacillales</taxon>
        <taxon>Alicyclobacillaceae</taxon>
        <taxon>Fodinisporobacter</taxon>
    </lineage>
</organism>
<dbReference type="PRINTS" id="PR00944">
    <property type="entry name" value="CUEXPORT"/>
</dbReference>
<dbReference type="CDD" id="cd00371">
    <property type="entry name" value="HMA"/>
    <property type="match status" value="1"/>
</dbReference>
<dbReference type="InterPro" id="IPR000428">
    <property type="entry name" value="Cu-bd"/>
</dbReference>
<dbReference type="RefSeq" id="WP_347437604.1">
    <property type="nucleotide sequence ID" value="NZ_CP089291.1"/>
</dbReference>
<feature type="domain" description="HMA" evidence="1">
    <location>
        <begin position="2"/>
        <end position="66"/>
    </location>
</feature>
<dbReference type="InterPro" id="IPR006121">
    <property type="entry name" value="HMA_dom"/>
</dbReference>
<accession>A0ABY4CPA6</accession>
<evidence type="ECO:0000259" key="1">
    <source>
        <dbReference type="PROSITE" id="PS50846"/>
    </source>
</evidence>
<evidence type="ECO:0000313" key="2">
    <source>
        <dbReference type="EMBL" id="UOF90909.1"/>
    </source>
</evidence>
<dbReference type="InterPro" id="IPR036163">
    <property type="entry name" value="HMA_dom_sf"/>
</dbReference>
<protein>
    <submittedName>
        <fullName evidence="3">Copper ion binding protein</fullName>
    </submittedName>
</protein>
<dbReference type="PROSITE" id="PS50846">
    <property type="entry name" value="HMA_2"/>
    <property type="match status" value="1"/>
</dbReference>
<sequence length="68" mass="7192">MQQVVLHVEGMSCNHCVNAIEGALKKAGATGKVSLENKTVAVEFDASKVTLDAIKEAIEDQGYDVAES</sequence>
<dbReference type="NCBIfam" id="TIGR00003">
    <property type="entry name" value="copper ion binding protein"/>
    <property type="match status" value="1"/>
</dbReference>
<dbReference type="EMBL" id="CP089291">
    <property type="protein sequence ID" value="UOF90909.1"/>
    <property type="molecule type" value="Genomic_DNA"/>
</dbReference>
<dbReference type="InterPro" id="IPR006122">
    <property type="entry name" value="HMA_Cu_ion-bd"/>
</dbReference>
<dbReference type="Proteomes" id="UP000830167">
    <property type="component" value="Chromosome"/>
</dbReference>